<organism evidence="2 3">
    <name type="scientific">Mesorhizobium newzealandense</name>
    <dbReference type="NCBI Taxonomy" id="1300302"/>
    <lineage>
        <taxon>Bacteria</taxon>
        <taxon>Pseudomonadati</taxon>
        <taxon>Pseudomonadota</taxon>
        <taxon>Alphaproteobacteria</taxon>
        <taxon>Hyphomicrobiales</taxon>
        <taxon>Phyllobacteriaceae</taxon>
        <taxon>Mesorhizobium</taxon>
    </lineage>
</organism>
<name>A0ABW4UH47_9HYPH</name>
<reference evidence="3" key="1">
    <citation type="journal article" date="2019" name="Int. J. Syst. Evol. Microbiol.">
        <title>The Global Catalogue of Microorganisms (GCM) 10K type strain sequencing project: providing services to taxonomists for standard genome sequencing and annotation.</title>
        <authorList>
            <consortium name="The Broad Institute Genomics Platform"/>
            <consortium name="The Broad Institute Genome Sequencing Center for Infectious Disease"/>
            <person name="Wu L."/>
            <person name="Ma J."/>
        </authorList>
    </citation>
    <scope>NUCLEOTIDE SEQUENCE [LARGE SCALE GENOMIC DNA]</scope>
    <source>
        <strain evidence="3">CGMCC 1.16225</strain>
    </source>
</reference>
<dbReference type="RefSeq" id="WP_379104353.1">
    <property type="nucleotide sequence ID" value="NZ_JBHUGZ010000023.1"/>
</dbReference>
<protein>
    <submittedName>
        <fullName evidence="2">Glycosyltransferase family 4 protein</fullName>
    </submittedName>
</protein>
<gene>
    <name evidence="2" type="ORF">ACFSOZ_30865</name>
</gene>
<proteinExistence type="predicted"/>
<dbReference type="Proteomes" id="UP001597405">
    <property type="component" value="Unassembled WGS sequence"/>
</dbReference>
<sequence>MLADGLRGAGHQTMVLAPTLGDMADRMRRRGHHVVDRIAEIVEKPDIIHGQHLTPCLTALARFPDVPAVFSCHSAFFEVEAPMLHPQIRRWIAVDEACKAKCLSRGVPADRLDLIYNAVDLDRFKPRLPLPTRPARGLLLTKNFDHQQAVREACSKSNVHLDELGPATGRFFPSTRKGFARIRHSVCNSPHGH</sequence>
<keyword evidence="3" id="KW-1185">Reference proteome</keyword>
<dbReference type="Gene3D" id="3.40.50.2000">
    <property type="entry name" value="Glycogen Phosphorylase B"/>
    <property type="match status" value="1"/>
</dbReference>
<evidence type="ECO:0000259" key="1">
    <source>
        <dbReference type="Pfam" id="PF13439"/>
    </source>
</evidence>
<comment type="caution">
    <text evidence="2">The sequence shown here is derived from an EMBL/GenBank/DDBJ whole genome shotgun (WGS) entry which is preliminary data.</text>
</comment>
<feature type="domain" description="Glycosyltransferase subfamily 4-like N-terminal" evidence="1">
    <location>
        <begin position="2"/>
        <end position="123"/>
    </location>
</feature>
<dbReference type="EMBL" id="JBHUGZ010000023">
    <property type="protein sequence ID" value="MFD1986838.1"/>
    <property type="molecule type" value="Genomic_DNA"/>
</dbReference>
<evidence type="ECO:0000313" key="2">
    <source>
        <dbReference type="EMBL" id="MFD1986838.1"/>
    </source>
</evidence>
<dbReference type="SUPFAM" id="SSF53756">
    <property type="entry name" value="UDP-Glycosyltransferase/glycogen phosphorylase"/>
    <property type="match status" value="1"/>
</dbReference>
<dbReference type="Pfam" id="PF13439">
    <property type="entry name" value="Glyco_transf_4"/>
    <property type="match status" value="1"/>
</dbReference>
<evidence type="ECO:0000313" key="3">
    <source>
        <dbReference type="Proteomes" id="UP001597405"/>
    </source>
</evidence>
<accession>A0ABW4UH47</accession>
<dbReference type="InterPro" id="IPR028098">
    <property type="entry name" value="Glyco_trans_4-like_N"/>
</dbReference>